<dbReference type="Gene3D" id="3.30.590.10">
    <property type="entry name" value="Glutamine synthetase/guanido kinase, catalytic domain"/>
    <property type="match status" value="1"/>
</dbReference>
<dbReference type="PROSITE" id="PS51987">
    <property type="entry name" value="GS_CATALYTIC"/>
    <property type="match status" value="1"/>
</dbReference>
<dbReference type="EMBL" id="FQVN01000002">
    <property type="protein sequence ID" value="SHF11518.1"/>
    <property type="molecule type" value="Genomic_DNA"/>
</dbReference>
<evidence type="ECO:0000256" key="4">
    <source>
        <dbReference type="RuleBase" id="RU000384"/>
    </source>
</evidence>
<dbReference type="STRING" id="2017.SAMN05444320_102556"/>
<dbReference type="SMART" id="SM01230">
    <property type="entry name" value="Gln-synt_C"/>
    <property type="match status" value="1"/>
</dbReference>
<comment type="similarity">
    <text evidence="1 3 4">Belongs to the glutamine synthetase family.</text>
</comment>
<dbReference type="PANTHER" id="PTHR43785">
    <property type="entry name" value="GAMMA-GLUTAMYLPUTRESCINE SYNTHETASE"/>
    <property type="match status" value="1"/>
</dbReference>
<dbReference type="Gene3D" id="3.10.20.70">
    <property type="entry name" value="Glutamine synthetase, N-terminal domain"/>
    <property type="match status" value="1"/>
</dbReference>
<dbReference type="GO" id="GO:0006542">
    <property type="term" value="P:glutamine biosynthetic process"/>
    <property type="evidence" value="ECO:0007669"/>
    <property type="project" value="InterPro"/>
</dbReference>
<keyword evidence="2" id="KW-0436">Ligase</keyword>
<dbReference type="GO" id="GO:0004356">
    <property type="term" value="F:glutamine synthetase activity"/>
    <property type="evidence" value="ECO:0007669"/>
    <property type="project" value="InterPro"/>
</dbReference>
<protein>
    <submittedName>
        <fullName evidence="6">Glutamine synthetase</fullName>
    </submittedName>
</protein>
<evidence type="ECO:0000256" key="2">
    <source>
        <dbReference type="ARBA" id="ARBA00022598"/>
    </source>
</evidence>
<evidence type="ECO:0000313" key="6">
    <source>
        <dbReference type="EMBL" id="SHF11518.1"/>
    </source>
</evidence>
<dbReference type="InterPro" id="IPR036651">
    <property type="entry name" value="Gln_synt_N_sf"/>
</dbReference>
<gene>
    <name evidence="6" type="ORF">SAMN05444320_102556</name>
</gene>
<dbReference type="SUPFAM" id="SSF55931">
    <property type="entry name" value="Glutamine synthetase/guanido kinase"/>
    <property type="match status" value="1"/>
</dbReference>
<dbReference type="InterPro" id="IPR008146">
    <property type="entry name" value="Gln_synth_cat_dom"/>
</dbReference>
<dbReference type="InterPro" id="IPR014746">
    <property type="entry name" value="Gln_synth/guanido_kin_cat_dom"/>
</dbReference>
<feature type="domain" description="GS catalytic" evidence="5">
    <location>
        <begin position="158"/>
        <end position="487"/>
    </location>
</feature>
<evidence type="ECO:0000313" key="7">
    <source>
        <dbReference type="Proteomes" id="UP000184501"/>
    </source>
</evidence>
<organism evidence="6 7">
    <name type="scientific">Streptoalloteichus hindustanus</name>
    <dbReference type="NCBI Taxonomy" id="2017"/>
    <lineage>
        <taxon>Bacteria</taxon>
        <taxon>Bacillati</taxon>
        <taxon>Actinomycetota</taxon>
        <taxon>Actinomycetes</taxon>
        <taxon>Pseudonocardiales</taxon>
        <taxon>Pseudonocardiaceae</taxon>
        <taxon>Streptoalloteichus</taxon>
    </lineage>
</organism>
<dbReference type="PANTHER" id="PTHR43785:SF12">
    <property type="entry name" value="TYPE-1 GLUTAMINE SYNTHETASE 2"/>
    <property type="match status" value="1"/>
</dbReference>
<accession>A0A1M4Z0P0</accession>
<name>A0A1M4Z0P0_STRHI</name>
<reference evidence="6 7" key="1">
    <citation type="submission" date="2016-11" db="EMBL/GenBank/DDBJ databases">
        <authorList>
            <person name="Jaros S."/>
            <person name="Januszkiewicz K."/>
            <person name="Wedrychowicz H."/>
        </authorList>
    </citation>
    <scope>NUCLEOTIDE SEQUENCE [LARGE SCALE GENOMIC DNA]</scope>
    <source>
        <strain evidence="6 7">DSM 44523</strain>
    </source>
</reference>
<evidence type="ECO:0000256" key="3">
    <source>
        <dbReference type="PROSITE-ProRule" id="PRU01331"/>
    </source>
</evidence>
<dbReference type="AlphaFoldDB" id="A0A1M4Z0P0"/>
<evidence type="ECO:0000256" key="1">
    <source>
        <dbReference type="ARBA" id="ARBA00009897"/>
    </source>
</evidence>
<proteinExistence type="inferred from homology"/>
<evidence type="ECO:0000259" key="5">
    <source>
        <dbReference type="PROSITE" id="PS51987"/>
    </source>
</evidence>
<dbReference type="Proteomes" id="UP000184501">
    <property type="component" value="Unassembled WGS sequence"/>
</dbReference>
<sequence length="487" mass="51531">MRWAVRHSVFCRQHFSSVRLDWYKPRQKRLLGCPRPDGSLALTLPALDEAALDRIDERFAASGVRLLVGSTVDLVGVTRAKTVPAARARAFHLAGMGASPTWSVFCVDNHIAFTSRLGVVGDLRLRADLAALRVLGDGLAWAPADLCEQDGSPSTLCPRALLRRGQEALAAHGLSARIGAELEMVLTQPDGSPLPAGSWVSYGLGPVLDRERFLADLVAAADAVSLPLEQVHAEFGPGQYELSLAPADPLTAADAVVLAKLVIGRLARRHGLGVSFSPQPFADGVGNGAHLHMSLRHNEVPLFSGGPGPYGLTADGTSAVAGIVSGLPELLGVFAGSLLSGHRLRPGRWAGAFACWGLENREAAVRFCAATAGNPHGAHVELKCVDPSANPYLAVAALLGLALDGVTRSLELPAEVTDDPARRGDLVALPADQGAVLDAMADSALARRLLGPDILDAVLTVRRYERDTYGDEDLATRADRFRLTWSV</sequence>
<dbReference type="Pfam" id="PF00120">
    <property type="entry name" value="Gln-synt_C"/>
    <property type="match status" value="1"/>
</dbReference>
<keyword evidence="7" id="KW-1185">Reference proteome</keyword>